<dbReference type="RefSeq" id="WP_020516374.1">
    <property type="nucleotide sequence ID" value="NZ_JBIAZU010000008.1"/>
</dbReference>
<evidence type="ECO:0000313" key="3">
    <source>
        <dbReference type="Proteomes" id="UP001602245"/>
    </source>
</evidence>
<feature type="compositionally biased region" description="Basic residues" evidence="1">
    <location>
        <begin position="67"/>
        <end position="77"/>
    </location>
</feature>
<sequence>MAAPTVTPTSASSRPSVEVVALSCEPSAAGSGVRAGGGISAAGGREADASDAADGTAVGSTTYGTRRAWRRPHPPRI</sequence>
<reference evidence="2 3" key="1">
    <citation type="submission" date="2024-10" db="EMBL/GenBank/DDBJ databases">
        <title>The Natural Products Discovery Center: Release of the First 8490 Sequenced Strains for Exploring Actinobacteria Biosynthetic Diversity.</title>
        <authorList>
            <person name="Kalkreuter E."/>
            <person name="Kautsar S.A."/>
            <person name="Yang D."/>
            <person name="Bader C.D."/>
            <person name="Teijaro C.N."/>
            <person name="Fluegel L."/>
            <person name="Davis C.M."/>
            <person name="Simpson J.R."/>
            <person name="Lauterbach L."/>
            <person name="Steele A.D."/>
            <person name="Gui C."/>
            <person name="Meng S."/>
            <person name="Li G."/>
            <person name="Viehrig K."/>
            <person name="Ye F."/>
            <person name="Su P."/>
            <person name="Kiefer A.F."/>
            <person name="Nichols A."/>
            <person name="Cepeda A.J."/>
            <person name="Yan W."/>
            <person name="Fan B."/>
            <person name="Jiang Y."/>
            <person name="Adhikari A."/>
            <person name="Zheng C.-J."/>
            <person name="Schuster L."/>
            <person name="Cowan T.M."/>
            <person name="Smanski M.J."/>
            <person name="Chevrette M.G."/>
            <person name="De Carvalho L.P.S."/>
            <person name="Shen B."/>
        </authorList>
    </citation>
    <scope>NUCLEOTIDE SEQUENCE [LARGE SCALE GENOMIC DNA]</scope>
    <source>
        <strain evidence="2 3">NPDC000087</strain>
    </source>
</reference>
<keyword evidence="3" id="KW-1185">Reference proteome</keyword>
<gene>
    <name evidence="2" type="ORF">ACFY35_42600</name>
</gene>
<comment type="caution">
    <text evidence="2">The sequence shown here is derived from an EMBL/GenBank/DDBJ whole genome shotgun (WGS) entry which is preliminary data.</text>
</comment>
<protein>
    <submittedName>
        <fullName evidence="2">Uncharacterized protein</fullName>
    </submittedName>
</protein>
<name>A0ABW6WTI2_9ACTN</name>
<evidence type="ECO:0000256" key="1">
    <source>
        <dbReference type="SAM" id="MobiDB-lite"/>
    </source>
</evidence>
<organism evidence="2 3">
    <name type="scientific">Paractinoplanes globisporus</name>
    <dbReference type="NCBI Taxonomy" id="113565"/>
    <lineage>
        <taxon>Bacteria</taxon>
        <taxon>Bacillati</taxon>
        <taxon>Actinomycetota</taxon>
        <taxon>Actinomycetes</taxon>
        <taxon>Micromonosporales</taxon>
        <taxon>Micromonosporaceae</taxon>
        <taxon>Paractinoplanes</taxon>
    </lineage>
</organism>
<proteinExistence type="predicted"/>
<accession>A0ABW6WTI2</accession>
<dbReference type="EMBL" id="JBIAZU010000008">
    <property type="protein sequence ID" value="MFF5296166.1"/>
    <property type="molecule type" value="Genomic_DNA"/>
</dbReference>
<dbReference type="Proteomes" id="UP001602245">
    <property type="component" value="Unassembled WGS sequence"/>
</dbReference>
<feature type="region of interest" description="Disordered" evidence="1">
    <location>
        <begin position="25"/>
        <end position="77"/>
    </location>
</feature>
<evidence type="ECO:0000313" key="2">
    <source>
        <dbReference type="EMBL" id="MFF5296166.1"/>
    </source>
</evidence>